<dbReference type="GO" id="GO:0016020">
    <property type="term" value="C:membrane"/>
    <property type="evidence" value="ECO:0007669"/>
    <property type="project" value="UniProtKB-SubCell"/>
</dbReference>
<reference evidence="8" key="1">
    <citation type="submission" date="2021-01" db="EMBL/GenBank/DDBJ databases">
        <authorList>
            <person name="Corre E."/>
            <person name="Pelletier E."/>
            <person name="Niang G."/>
            <person name="Scheremetjew M."/>
            <person name="Finn R."/>
            <person name="Kale V."/>
            <person name="Holt S."/>
            <person name="Cochrane G."/>
            <person name="Meng A."/>
            <person name="Brown T."/>
            <person name="Cohen L."/>
        </authorList>
    </citation>
    <scope>NUCLEOTIDE SEQUENCE</scope>
    <source>
        <strain evidence="8">CCMP1243</strain>
    </source>
</reference>
<keyword evidence="4 6" id="KW-0472">Membrane</keyword>
<feature type="transmembrane region" description="Helical" evidence="6">
    <location>
        <begin position="297"/>
        <end position="317"/>
    </location>
</feature>
<feature type="compositionally biased region" description="Basic and acidic residues" evidence="5">
    <location>
        <begin position="23"/>
        <end position="35"/>
    </location>
</feature>
<dbReference type="InterPro" id="IPR004853">
    <property type="entry name" value="Sugar_P_trans_dom"/>
</dbReference>
<dbReference type="AlphaFoldDB" id="A0A7S2SVZ2"/>
<dbReference type="SUPFAM" id="SSF103481">
    <property type="entry name" value="Multidrug resistance efflux transporter EmrE"/>
    <property type="match status" value="1"/>
</dbReference>
<protein>
    <recommendedName>
        <fullName evidence="7">Sugar phosphate transporter domain-containing protein</fullName>
    </recommendedName>
</protein>
<comment type="subcellular location">
    <subcellularLocation>
        <location evidence="1">Membrane</location>
        <topology evidence="1">Multi-pass membrane protein</topology>
    </subcellularLocation>
</comment>
<feature type="transmembrane region" description="Helical" evidence="6">
    <location>
        <begin position="76"/>
        <end position="95"/>
    </location>
</feature>
<feature type="transmembrane region" description="Helical" evidence="6">
    <location>
        <begin position="259"/>
        <end position="277"/>
    </location>
</feature>
<evidence type="ECO:0000256" key="6">
    <source>
        <dbReference type="SAM" id="Phobius"/>
    </source>
</evidence>
<feature type="transmembrane region" description="Helical" evidence="6">
    <location>
        <begin position="227"/>
        <end position="247"/>
    </location>
</feature>
<feature type="region of interest" description="Disordered" evidence="5">
    <location>
        <begin position="1"/>
        <end position="35"/>
    </location>
</feature>
<accession>A0A7S2SVZ2</accession>
<dbReference type="EMBL" id="HBHJ01032141">
    <property type="protein sequence ID" value="CAD9710303.1"/>
    <property type="molecule type" value="Transcribed_RNA"/>
</dbReference>
<name>A0A7S2SVZ2_9STRA</name>
<feature type="transmembrane region" description="Helical" evidence="6">
    <location>
        <begin position="107"/>
        <end position="127"/>
    </location>
</feature>
<evidence type="ECO:0000256" key="3">
    <source>
        <dbReference type="ARBA" id="ARBA00022989"/>
    </source>
</evidence>
<evidence type="ECO:0000256" key="5">
    <source>
        <dbReference type="SAM" id="MobiDB-lite"/>
    </source>
</evidence>
<keyword evidence="2 6" id="KW-0812">Transmembrane</keyword>
<feature type="transmembrane region" description="Helical" evidence="6">
    <location>
        <begin position="148"/>
        <end position="169"/>
    </location>
</feature>
<dbReference type="Pfam" id="PF03151">
    <property type="entry name" value="TPT"/>
    <property type="match status" value="1"/>
</dbReference>
<dbReference type="PANTHER" id="PTHR11132">
    <property type="entry name" value="SOLUTE CARRIER FAMILY 35"/>
    <property type="match status" value="1"/>
</dbReference>
<evidence type="ECO:0000259" key="7">
    <source>
        <dbReference type="Pfam" id="PF03151"/>
    </source>
</evidence>
<gene>
    <name evidence="8" type="ORF">RMAR1173_LOCUS21296</name>
</gene>
<dbReference type="InterPro" id="IPR050186">
    <property type="entry name" value="TPT_transporter"/>
</dbReference>
<dbReference type="InterPro" id="IPR037185">
    <property type="entry name" value="EmrE-like"/>
</dbReference>
<proteinExistence type="predicted"/>
<keyword evidence="3 6" id="KW-1133">Transmembrane helix</keyword>
<sequence>MTRRAHGEAMSWTKDLEEQLPGGEEHRAHGERDGEAASAALLAQHKAEEARGSEVVDPYGASRQAMPRPSEQVSSLNASLFVLGWLINNIGVTLLNKAAFQFVKFPYPYTLSAVHMACNTIGTLVYFGVFSEERKKRKNLGIDGQRRILAFSLIFAANIAIGNASLKYVSVNFNQVMRSLVPGVVMVIGSQFFGKSHSADRKRTLVPVIIGVMLACFGEMHFSYLGFFVTCFCVLLAAAKVVLSNVMLTGEFKLGPLDLLSRMCPLAFVEIITVAFLNGELAALAADWPELSQSKAIPVVLISGIASFTLNITSFYANKMTSALTLSVAANAKQVLMIVIATIVFGTPMNAVNGVGTMIVLAGSAWYSQVSLAESNASEPGKQRG</sequence>
<evidence type="ECO:0000313" key="8">
    <source>
        <dbReference type="EMBL" id="CAD9710303.1"/>
    </source>
</evidence>
<evidence type="ECO:0000256" key="2">
    <source>
        <dbReference type="ARBA" id="ARBA00022692"/>
    </source>
</evidence>
<evidence type="ECO:0000256" key="1">
    <source>
        <dbReference type="ARBA" id="ARBA00004141"/>
    </source>
</evidence>
<evidence type="ECO:0000256" key="4">
    <source>
        <dbReference type="ARBA" id="ARBA00023136"/>
    </source>
</evidence>
<feature type="domain" description="Sugar phosphate transporter" evidence="7">
    <location>
        <begin position="78"/>
        <end position="368"/>
    </location>
</feature>
<organism evidence="8">
    <name type="scientific">Rhizochromulina marina</name>
    <dbReference type="NCBI Taxonomy" id="1034831"/>
    <lineage>
        <taxon>Eukaryota</taxon>
        <taxon>Sar</taxon>
        <taxon>Stramenopiles</taxon>
        <taxon>Ochrophyta</taxon>
        <taxon>Dictyochophyceae</taxon>
        <taxon>Rhizochromulinales</taxon>
        <taxon>Rhizochromulina</taxon>
    </lineage>
</organism>